<feature type="compositionally biased region" description="Gly residues" evidence="1">
    <location>
        <begin position="263"/>
        <end position="280"/>
    </location>
</feature>
<organism evidence="3 4">
    <name type="scientific">Streptomyces roseolus</name>
    <dbReference type="NCBI Taxonomy" id="67358"/>
    <lineage>
        <taxon>Bacteria</taxon>
        <taxon>Bacillati</taxon>
        <taxon>Actinomycetota</taxon>
        <taxon>Actinomycetes</taxon>
        <taxon>Kitasatosporales</taxon>
        <taxon>Streptomycetaceae</taxon>
        <taxon>Streptomyces</taxon>
    </lineage>
</organism>
<dbReference type="EMBL" id="JAWJZF010000543">
    <property type="protein sequence ID" value="MDX2297849.1"/>
    <property type="molecule type" value="Genomic_DNA"/>
</dbReference>
<sequence>MRGRTTRRRSRTRGALLALVLLCTGAAPLTGCSSGSEEADRTSGTDTSGTDTSPDPTDATTTGGTTGGGDTDEDARERRRQEKDSGSFSRAGRLSDDFDGFFPEIYEKFVENPSSEPYVGTVTAVDCSPDGNPQPMAPSSQTVTVPPNTEGNVFRVSFDFPQGQGDVTSNTSRIICVTLRDEGGVRGEDKDPLSVQLSPTGEETGETTTGETTTGETTTGETTTGETTTGETTTGETTTGETTTGETTTGETTTGETTTGETTDGGTGESGESGDSGGLD</sequence>
<feature type="compositionally biased region" description="Basic and acidic residues" evidence="1">
    <location>
        <begin position="75"/>
        <end position="85"/>
    </location>
</feature>
<feature type="compositionally biased region" description="Low complexity" evidence="1">
    <location>
        <begin position="44"/>
        <end position="63"/>
    </location>
</feature>
<protein>
    <recommendedName>
        <fullName evidence="5">Lipoprotein</fullName>
    </recommendedName>
</protein>
<keyword evidence="4" id="KW-1185">Reference proteome</keyword>
<evidence type="ECO:0008006" key="5">
    <source>
        <dbReference type="Google" id="ProtNLM"/>
    </source>
</evidence>
<feature type="compositionally biased region" description="Low complexity" evidence="1">
    <location>
        <begin position="200"/>
        <end position="262"/>
    </location>
</feature>
<feature type="region of interest" description="Disordered" evidence="1">
    <location>
        <begin position="181"/>
        <end position="280"/>
    </location>
</feature>
<dbReference type="Proteomes" id="UP001278571">
    <property type="component" value="Unassembled WGS sequence"/>
</dbReference>
<evidence type="ECO:0000256" key="1">
    <source>
        <dbReference type="SAM" id="MobiDB-lite"/>
    </source>
</evidence>
<feature type="chain" id="PRO_5046354242" description="Lipoprotein" evidence="2">
    <location>
        <begin position="27"/>
        <end position="280"/>
    </location>
</feature>
<evidence type="ECO:0000313" key="3">
    <source>
        <dbReference type="EMBL" id="MDX2297849.1"/>
    </source>
</evidence>
<name>A0ABU4KJ68_9ACTN</name>
<feature type="region of interest" description="Disordered" evidence="1">
    <location>
        <begin position="27"/>
        <end position="94"/>
    </location>
</feature>
<gene>
    <name evidence="3" type="ORF">R2363_37490</name>
</gene>
<feature type="compositionally biased region" description="Basic and acidic residues" evidence="1">
    <location>
        <begin position="181"/>
        <end position="192"/>
    </location>
</feature>
<comment type="caution">
    <text evidence="3">The sequence shown here is derived from an EMBL/GenBank/DDBJ whole genome shotgun (WGS) entry which is preliminary data.</text>
</comment>
<keyword evidence="2" id="KW-0732">Signal</keyword>
<accession>A0ABU4KJ68</accession>
<dbReference type="RefSeq" id="WP_319013967.1">
    <property type="nucleotide sequence ID" value="NZ_JAWJZF010000543.1"/>
</dbReference>
<evidence type="ECO:0000313" key="4">
    <source>
        <dbReference type="Proteomes" id="UP001278571"/>
    </source>
</evidence>
<feature type="signal peptide" evidence="2">
    <location>
        <begin position="1"/>
        <end position="26"/>
    </location>
</feature>
<proteinExistence type="predicted"/>
<evidence type="ECO:0000256" key="2">
    <source>
        <dbReference type="SAM" id="SignalP"/>
    </source>
</evidence>
<reference evidence="3 4" key="1">
    <citation type="submission" date="2023-10" db="EMBL/GenBank/DDBJ databases">
        <authorList>
            <person name="Wang X.X."/>
        </authorList>
    </citation>
    <scope>NUCLEOTIDE SEQUENCE [LARGE SCALE GENOMIC DNA]</scope>
    <source>
        <strain evidence="3 4">NBRC 12816</strain>
    </source>
</reference>